<gene>
    <name evidence="12" type="ORF">RJ639_019654</name>
</gene>
<keyword evidence="4 9" id="KW-0805">Transcription regulation</keyword>
<feature type="region of interest" description="Disordered" evidence="10">
    <location>
        <begin position="74"/>
        <end position="117"/>
    </location>
</feature>
<evidence type="ECO:0000256" key="8">
    <source>
        <dbReference type="PROSITE-ProRule" id="PRU00071"/>
    </source>
</evidence>
<feature type="region of interest" description="Disordered" evidence="10">
    <location>
        <begin position="231"/>
        <end position="252"/>
    </location>
</feature>
<evidence type="ECO:0000259" key="11">
    <source>
        <dbReference type="PROSITE" id="PS50884"/>
    </source>
</evidence>
<keyword evidence="3 9" id="KW-0862">Zinc</keyword>
<evidence type="ECO:0000256" key="2">
    <source>
        <dbReference type="ARBA" id="ARBA00022771"/>
    </source>
</evidence>
<dbReference type="GO" id="GO:0005634">
    <property type="term" value="C:nucleus"/>
    <property type="evidence" value="ECO:0007669"/>
    <property type="project" value="UniProtKB-SubCell"/>
</dbReference>
<keyword evidence="6 9" id="KW-0804">Transcription</keyword>
<evidence type="ECO:0000256" key="7">
    <source>
        <dbReference type="ARBA" id="ARBA00023242"/>
    </source>
</evidence>
<proteinExistence type="predicted"/>
<feature type="non-terminal residue" evidence="12">
    <location>
        <position position="413"/>
    </location>
</feature>
<dbReference type="PROSITE" id="PS50884">
    <property type="entry name" value="ZF_DOF_2"/>
    <property type="match status" value="1"/>
</dbReference>
<keyword evidence="7 8" id="KW-0539">Nucleus</keyword>
<name>A0AA88VBU3_9ASTE</name>
<keyword evidence="5 8" id="KW-0238">DNA-binding</keyword>
<dbReference type="GO" id="GO:0003677">
    <property type="term" value="F:DNA binding"/>
    <property type="evidence" value="ECO:0007669"/>
    <property type="project" value="UniProtKB-UniRule"/>
</dbReference>
<dbReference type="GO" id="GO:0008270">
    <property type="term" value="F:zinc ion binding"/>
    <property type="evidence" value="ECO:0007669"/>
    <property type="project" value="UniProtKB-KW"/>
</dbReference>
<dbReference type="AlphaFoldDB" id="A0AA88VBU3"/>
<evidence type="ECO:0000256" key="5">
    <source>
        <dbReference type="ARBA" id="ARBA00023125"/>
    </source>
</evidence>
<keyword evidence="1 9" id="KW-0479">Metal-binding</keyword>
<dbReference type="EMBL" id="JAVXUP010002297">
    <property type="protein sequence ID" value="KAK3004175.1"/>
    <property type="molecule type" value="Genomic_DNA"/>
</dbReference>
<keyword evidence="13" id="KW-1185">Reference proteome</keyword>
<evidence type="ECO:0000256" key="9">
    <source>
        <dbReference type="RuleBase" id="RU369094"/>
    </source>
</evidence>
<dbReference type="PROSITE" id="PS01361">
    <property type="entry name" value="ZF_DOF_1"/>
    <property type="match status" value="1"/>
</dbReference>
<dbReference type="InterPro" id="IPR045174">
    <property type="entry name" value="Dof"/>
</dbReference>
<dbReference type="PANTHER" id="PTHR31992:SF301">
    <property type="entry name" value="DOF ZINC FINGER PROTEIN DOF3.7"/>
    <property type="match status" value="1"/>
</dbReference>
<evidence type="ECO:0000313" key="12">
    <source>
        <dbReference type="EMBL" id="KAK3004175.1"/>
    </source>
</evidence>
<dbReference type="PANTHER" id="PTHR31992">
    <property type="entry name" value="DOF ZINC FINGER PROTEIN DOF1.4-RELATED"/>
    <property type="match status" value="1"/>
</dbReference>
<dbReference type="GO" id="GO:0003700">
    <property type="term" value="F:DNA-binding transcription factor activity"/>
    <property type="evidence" value="ECO:0007669"/>
    <property type="project" value="UniProtKB-UniRule"/>
</dbReference>
<protein>
    <recommendedName>
        <fullName evidence="9">Dof zinc finger protein</fullName>
    </recommendedName>
</protein>
<evidence type="ECO:0000256" key="1">
    <source>
        <dbReference type="ARBA" id="ARBA00022723"/>
    </source>
</evidence>
<evidence type="ECO:0000256" key="6">
    <source>
        <dbReference type="ARBA" id="ARBA00023163"/>
    </source>
</evidence>
<comment type="subcellular location">
    <subcellularLocation>
        <location evidence="8 9">Nucleus</location>
    </subcellularLocation>
</comment>
<sequence>MDAAQWPEGIGVVKPMEGLVEKKPIRPQKPQALNCPRCNSSHTKFCYYNNYSLSQPRYFCKTCRRYWTEGGSLRNVPVGGGSRKNKRSTSSSKNLAPQVQNPKIHDGQDLNLAYPPTTGNYKNTVSDQFVHETYHPNTNTTTSAMEFLKNGIASGGFLSSSYMSMMPVSDSNALYSSPGLNFHDFKPNPNFSSQLGFESDGYGNRLQGVQETHSARLFFPFEDLKPVSTTNTSEFEQNKGQGDSTTSGYWNGGSWEENAEVWEELRDGFQSFPPKLLFSVSFSLFAKQGQEGLLLGTGESYRPKTFDLILSPKKIVLPRGKAVEFLHSITLCLLGSGRSQADTYDRRRKDSLPRLRRSTIHGPVGRPFGLVQGYQAEKPGQPLLYVPIASASRDLVRSSAGEAGVASSEKCEF</sequence>
<reference evidence="12" key="1">
    <citation type="submission" date="2022-12" db="EMBL/GenBank/DDBJ databases">
        <title>Draft genome assemblies for two species of Escallonia (Escalloniales).</title>
        <authorList>
            <person name="Chanderbali A."/>
            <person name="Dervinis C."/>
            <person name="Anghel I."/>
            <person name="Soltis D."/>
            <person name="Soltis P."/>
            <person name="Zapata F."/>
        </authorList>
    </citation>
    <scope>NUCLEOTIDE SEQUENCE</scope>
    <source>
        <strain evidence="12">UCBG64.0493</strain>
        <tissue evidence="12">Leaf</tissue>
    </source>
</reference>
<feature type="compositionally biased region" description="Polar residues" evidence="10">
    <location>
        <begin position="231"/>
        <end position="249"/>
    </location>
</feature>
<feature type="domain" description="Dof-type" evidence="11">
    <location>
        <begin position="33"/>
        <end position="87"/>
    </location>
</feature>
<dbReference type="Proteomes" id="UP001188597">
    <property type="component" value="Unassembled WGS sequence"/>
</dbReference>
<organism evidence="12 13">
    <name type="scientific">Escallonia herrerae</name>
    <dbReference type="NCBI Taxonomy" id="1293975"/>
    <lineage>
        <taxon>Eukaryota</taxon>
        <taxon>Viridiplantae</taxon>
        <taxon>Streptophyta</taxon>
        <taxon>Embryophyta</taxon>
        <taxon>Tracheophyta</taxon>
        <taxon>Spermatophyta</taxon>
        <taxon>Magnoliopsida</taxon>
        <taxon>eudicotyledons</taxon>
        <taxon>Gunneridae</taxon>
        <taxon>Pentapetalae</taxon>
        <taxon>asterids</taxon>
        <taxon>campanulids</taxon>
        <taxon>Escalloniales</taxon>
        <taxon>Escalloniaceae</taxon>
        <taxon>Escallonia</taxon>
    </lineage>
</organism>
<comment type="function">
    <text evidence="9">Transcription factor that binds specifically to a 5'-AA[AG]G-3' consensus core sequence.</text>
</comment>
<evidence type="ECO:0000256" key="3">
    <source>
        <dbReference type="ARBA" id="ARBA00022833"/>
    </source>
</evidence>
<evidence type="ECO:0000313" key="13">
    <source>
        <dbReference type="Proteomes" id="UP001188597"/>
    </source>
</evidence>
<dbReference type="InterPro" id="IPR003851">
    <property type="entry name" value="Znf_Dof"/>
</dbReference>
<comment type="caution">
    <text evidence="12">The sequence shown here is derived from an EMBL/GenBank/DDBJ whole genome shotgun (WGS) entry which is preliminary data.</text>
</comment>
<accession>A0AA88VBU3</accession>
<keyword evidence="2 8" id="KW-0863">Zinc-finger</keyword>
<evidence type="ECO:0000256" key="4">
    <source>
        <dbReference type="ARBA" id="ARBA00023015"/>
    </source>
</evidence>
<evidence type="ECO:0000256" key="10">
    <source>
        <dbReference type="SAM" id="MobiDB-lite"/>
    </source>
</evidence>
<dbReference type="Pfam" id="PF02701">
    <property type="entry name" value="Zn_ribbon_Dof"/>
    <property type="match status" value="1"/>
</dbReference>